<dbReference type="AlphaFoldDB" id="A0A128EU66"/>
<dbReference type="EMBL" id="FIZX01000001">
    <property type="protein sequence ID" value="CZF78117.1"/>
    <property type="molecule type" value="Genomic_DNA"/>
</dbReference>
<evidence type="ECO:0000313" key="11">
    <source>
        <dbReference type="Proteomes" id="UP000071641"/>
    </source>
</evidence>
<keyword evidence="11" id="KW-1185">Reference proteome</keyword>
<evidence type="ECO:0000256" key="4">
    <source>
        <dbReference type="ARBA" id="ARBA00022656"/>
    </source>
</evidence>
<keyword evidence="7" id="KW-0843">Virulence</keyword>
<dbReference type="InterPro" id="IPR018511">
    <property type="entry name" value="Hemolysin-typ_Ca-bd_CS"/>
</dbReference>
<dbReference type="EC" id="5.1.3.-" evidence="10"/>
<feature type="region of interest" description="Disordered" evidence="9">
    <location>
        <begin position="504"/>
        <end position="580"/>
    </location>
</feature>
<organism evidence="10 11">
    <name type="scientific">Grimontia celer</name>
    <dbReference type="NCBI Taxonomy" id="1796497"/>
    <lineage>
        <taxon>Bacteria</taxon>
        <taxon>Pseudomonadati</taxon>
        <taxon>Pseudomonadota</taxon>
        <taxon>Gammaproteobacteria</taxon>
        <taxon>Vibrionales</taxon>
        <taxon>Vibrionaceae</taxon>
        <taxon>Grimontia</taxon>
    </lineage>
</organism>
<dbReference type="GO" id="GO:0090729">
    <property type="term" value="F:toxin activity"/>
    <property type="evidence" value="ECO:0007669"/>
    <property type="project" value="UniProtKB-KW"/>
</dbReference>
<keyword evidence="10" id="KW-0413">Isomerase</keyword>
<evidence type="ECO:0000256" key="2">
    <source>
        <dbReference type="ARBA" id="ARBA00004613"/>
    </source>
</evidence>
<feature type="region of interest" description="Disordered" evidence="9">
    <location>
        <begin position="78"/>
        <end position="108"/>
    </location>
</feature>
<dbReference type="RefSeq" id="WP_197475315.1">
    <property type="nucleotide sequence ID" value="NZ_FIZX01000001.1"/>
</dbReference>
<dbReference type="InterPro" id="IPR003995">
    <property type="entry name" value="RTX_toxin_determinant-A"/>
</dbReference>
<keyword evidence="5" id="KW-0677">Repeat</keyword>
<evidence type="ECO:0000256" key="9">
    <source>
        <dbReference type="SAM" id="MobiDB-lite"/>
    </source>
</evidence>
<dbReference type="GO" id="GO:0016020">
    <property type="term" value="C:membrane"/>
    <property type="evidence" value="ECO:0007669"/>
    <property type="project" value="UniProtKB-SubCell"/>
</dbReference>
<keyword evidence="6" id="KW-0106">Calcium</keyword>
<evidence type="ECO:0000313" key="10">
    <source>
        <dbReference type="EMBL" id="CZF78117.1"/>
    </source>
</evidence>
<name>A0A128EU66_9GAMM</name>
<dbReference type="GO" id="GO:0016853">
    <property type="term" value="F:isomerase activity"/>
    <property type="evidence" value="ECO:0007669"/>
    <property type="project" value="UniProtKB-KW"/>
</dbReference>
<comment type="subcellular location">
    <subcellularLocation>
        <location evidence="1">Membrane</location>
    </subcellularLocation>
    <subcellularLocation>
        <location evidence="2">Secreted</location>
    </subcellularLocation>
</comment>
<feature type="compositionally biased region" description="Gly residues" evidence="9">
    <location>
        <begin position="524"/>
        <end position="537"/>
    </location>
</feature>
<dbReference type="InterPro" id="IPR001343">
    <property type="entry name" value="Hemolysn_Ca-bd"/>
</dbReference>
<protein>
    <submittedName>
        <fullName evidence="10">Poly(Beta-D-mannuronate) C5 epimerase 7</fullName>
        <ecNumber evidence="10">5.1.3.-</ecNumber>
    </submittedName>
</protein>
<dbReference type="InterPro" id="IPR050557">
    <property type="entry name" value="RTX_toxin/Mannuronan_C5-epim"/>
</dbReference>
<sequence length="837" mass="88659">MSVQEPSLSNEGMYSITLSSATLELADFVYTTTNTYNEITGTENDDILYGVEGNNRIYGLGGKDTLYGHESTDELYGGDGSDTLYGNEGDDLLSGDAGGDRLYGGDGDDTLYGSDGNDYLNGGDGQDLALGGTGNDIIFESELAIGSSGNDRIHGDSSSSDTLIGGSGDDWVEGYGNDVARGGSGNDVLTSLGNKDTLLGGSGNDVLHVVGSLGNGAALFAGSGDDILSGNANNQWFHGGAGSDTFHFGTSLCFDFAKSANSIPSYFTGHDKIADFEIGIDTIAIDTAITSDFDDLVIEQVGSKAVITLSNGSTITLNNTNASLLTADDFSFTNTSTFNSSLGIWGAHIEESWHYGGSIQSNHWVFGDKRNDVITATHYADGGAGNDTLISRGTKEILVGGEGADTFELQFGSSGITTIKDFDVNEDQLIFKATISYYGFDYSERPSLTFSPSSLTPTAYENGTVLKADLGFEIYLEGVDPDSIALDDITLRLRAASDGIGNTLIGGNRDDSLDGNSGSDTLEGRGGNDTLIGGGGRDTLLGGEGNDELSGDGGNDSLDGGEGNDRLHAGEGENQLSGGEGADTFVIGHFSTELAGYSSYNWNSFNNYRYEDTITDFEVAADSLNITHLLDDNTIRFLANEDNIFRASDLIKQVGDDVVIQGSSTASSTLQNVQLDDFSDEQVSFTLIGRNSANHIVGGTSDDSLFGRAGNDILEGGDGDDWLQGDEGYDTLTGGQGADTFVLSDARQTYSSNVETDTITDFEIGIDKIAFNDYSYLSMNFDDFIITQQGDDTLIQMIRKFDFGGETEYIDDNVNVLLKSINAEDISADDFDFFYLS</sequence>
<keyword evidence="3" id="KW-0964">Secreted</keyword>
<dbReference type="STRING" id="1796497.GCE9029_00629"/>
<keyword evidence="4" id="KW-0800">Toxin</keyword>
<dbReference type="PROSITE" id="PS00330">
    <property type="entry name" value="HEMOLYSIN_CALCIUM"/>
    <property type="match status" value="5"/>
</dbReference>
<proteinExistence type="predicted"/>
<accession>A0A128EU66</accession>
<dbReference type="Gene3D" id="2.150.10.10">
    <property type="entry name" value="Serralysin-like metalloprotease, C-terminal"/>
    <property type="match status" value="8"/>
</dbReference>
<dbReference type="PRINTS" id="PR01488">
    <property type="entry name" value="RTXTOXINA"/>
</dbReference>
<reference evidence="11" key="1">
    <citation type="submission" date="2016-02" db="EMBL/GenBank/DDBJ databases">
        <authorList>
            <person name="Rodrigo-Torres Lidia"/>
            <person name="Arahal R.David."/>
        </authorList>
    </citation>
    <scope>NUCLEOTIDE SEQUENCE [LARGE SCALE GENOMIC DNA]</scope>
    <source>
        <strain evidence="11">CECT 9029</strain>
    </source>
</reference>
<dbReference type="PRINTS" id="PR00313">
    <property type="entry name" value="CABNDNGRPT"/>
</dbReference>
<dbReference type="PANTHER" id="PTHR38340">
    <property type="entry name" value="S-LAYER PROTEIN"/>
    <property type="match status" value="1"/>
</dbReference>
<gene>
    <name evidence="10" type="primary">algE7_1</name>
    <name evidence="10" type="ORF">GCE9029_00629</name>
</gene>
<dbReference type="InterPro" id="IPR011049">
    <property type="entry name" value="Serralysin-like_metalloprot_C"/>
</dbReference>
<dbReference type="SUPFAM" id="SSF51120">
    <property type="entry name" value="beta-Roll"/>
    <property type="match status" value="5"/>
</dbReference>
<evidence type="ECO:0000256" key="5">
    <source>
        <dbReference type="ARBA" id="ARBA00022737"/>
    </source>
</evidence>
<dbReference type="Proteomes" id="UP000071641">
    <property type="component" value="Unassembled WGS sequence"/>
</dbReference>
<evidence type="ECO:0000256" key="8">
    <source>
        <dbReference type="ARBA" id="ARBA00023136"/>
    </source>
</evidence>
<dbReference type="GO" id="GO:0005576">
    <property type="term" value="C:extracellular region"/>
    <property type="evidence" value="ECO:0007669"/>
    <property type="project" value="UniProtKB-SubCell"/>
</dbReference>
<dbReference type="GO" id="GO:0005509">
    <property type="term" value="F:calcium ion binding"/>
    <property type="evidence" value="ECO:0007669"/>
    <property type="project" value="InterPro"/>
</dbReference>
<evidence type="ECO:0000256" key="3">
    <source>
        <dbReference type="ARBA" id="ARBA00022525"/>
    </source>
</evidence>
<evidence type="ECO:0000256" key="6">
    <source>
        <dbReference type="ARBA" id="ARBA00022837"/>
    </source>
</evidence>
<dbReference type="Pfam" id="PF00353">
    <property type="entry name" value="HemolysinCabind"/>
    <property type="match status" value="9"/>
</dbReference>
<evidence type="ECO:0000256" key="7">
    <source>
        <dbReference type="ARBA" id="ARBA00023026"/>
    </source>
</evidence>
<dbReference type="PANTHER" id="PTHR38340:SF1">
    <property type="entry name" value="S-LAYER PROTEIN"/>
    <property type="match status" value="1"/>
</dbReference>
<evidence type="ECO:0000256" key="1">
    <source>
        <dbReference type="ARBA" id="ARBA00004370"/>
    </source>
</evidence>
<keyword evidence="8" id="KW-0472">Membrane</keyword>